<evidence type="ECO:0000259" key="2">
    <source>
        <dbReference type="Pfam" id="PF06916"/>
    </source>
</evidence>
<keyword evidence="4" id="KW-1185">Reference proteome</keyword>
<feature type="domain" description="DUF1279" evidence="2">
    <location>
        <begin position="138"/>
        <end position="228"/>
    </location>
</feature>
<organism evidence="3 4">
    <name type="scientific">Cyclotella cryptica</name>
    <dbReference type="NCBI Taxonomy" id="29204"/>
    <lineage>
        <taxon>Eukaryota</taxon>
        <taxon>Sar</taxon>
        <taxon>Stramenopiles</taxon>
        <taxon>Ochrophyta</taxon>
        <taxon>Bacillariophyta</taxon>
        <taxon>Coscinodiscophyceae</taxon>
        <taxon>Thalassiosirophycidae</taxon>
        <taxon>Stephanodiscales</taxon>
        <taxon>Stephanodiscaceae</taxon>
        <taxon>Cyclotella</taxon>
    </lineage>
</organism>
<keyword evidence="1" id="KW-1133">Transmembrane helix</keyword>
<keyword evidence="1" id="KW-0472">Membrane</keyword>
<sequence>MFTASCLVRGASSHTRRTFGMPISALSVPLPNEKRQYSQLPVIGSAQYSSMRHSYCMSTPKCFEFKGRDRKHARIRSIFSSSSFSALPPDEEEAEKNRVASLTPYQKEMELRQLDSELARLQTLRGINTGELYTLRGKFKMLSRDYGMGFLAWYWTVWFATAGLTYAAVELGGVDPIMVMSKAEMWLGWESGAISGKVDPTLGQLGLVIVLNECLEPLRLPIVVMTTKPVVNAFQKS</sequence>
<gene>
    <name evidence="3" type="ORF">HJC23_009510</name>
</gene>
<dbReference type="Proteomes" id="UP001516023">
    <property type="component" value="Unassembled WGS sequence"/>
</dbReference>
<evidence type="ECO:0000256" key="1">
    <source>
        <dbReference type="SAM" id="Phobius"/>
    </source>
</evidence>
<dbReference type="InterPro" id="IPR009688">
    <property type="entry name" value="FAM210A/B-like_dom"/>
</dbReference>
<dbReference type="PANTHER" id="PTHR21377:SF0">
    <property type="entry name" value="PROTEIN FAM210B, MITOCHONDRIAL"/>
    <property type="match status" value="1"/>
</dbReference>
<name>A0ABD3Q5L8_9STRA</name>
<dbReference type="Pfam" id="PF06916">
    <property type="entry name" value="FAM210A-B_dom"/>
    <property type="match status" value="1"/>
</dbReference>
<dbReference type="InterPro" id="IPR045866">
    <property type="entry name" value="FAM210A/B-like"/>
</dbReference>
<evidence type="ECO:0000313" key="3">
    <source>
        <dbReference type="EMBL" id="KAL3795337.1"/>
    </source>
</evidence>
<feature type="transmembrane region" description="Helical" evidence="1">
    <location>
        <begin position="146"/>
        <end position="169"/>
    </location>
</feature>
<accession>A0ABD3Q5L8</accession>
<dbReference type="PANTHER" id="PTHR21377">
    <property type="entry name" value="PROTEIN FAM210B, MITOCHONDRIAL"/>
    <property type="match status" value="1"/>
</dbReference>
<protein>
    <recommendedName>
        <fullName evidence="2">DUF1279 domain-containing protein</fullName>
    </recommendedName>
</protein>
<reference evidence="3 4" key="1">
    <citation type="journal article" date="2020" name="G3 (Bethesda)">
        <title>Improved Reference Genome for Cyclotella cryptica CCMP332, a Model for Cell Wall Morphogenesis, Salinity Adaptation, and Lipid Production in Diatoms (Bacillariophyta).</title>
        <authorList>
            <person name="Roberts W.R."/>
            <person name="Downey K.M."/>
            <person name="Ruck E.C."/>
            <person name="Traller J.C."/>
            <person name="Alverson A.J."/>
        </authorList>
    </citation>
    <scope>NUCLEOTIDE SEQUENCE [LARGE SCALE GENOMIC DNA]</scope>
    <source>
        <strain evidence="3 4">CCMP332</strain>
    </source>
</reference>
<dbReference type="EMBL" id="JABMIG020000072">
    <property type="protein sequence ID" value="KAL3795337.1"/>
    <property type="molecule type" value="Genomic_DNA"/>
</dbReference>
<comment type="caution">
    <text evidence="3">The sequence shown here is derived from an EMBL/GenBank/DDBJ whole genome shotgun (WGS) entry which is preliminary data.</text>
</comment>
<proteinExistence type="predicted"/>
<evidence type="ECO:0000313" key="4">
    <source>
        <dbReference type="Proteomes" id="UP001516023"/>
    </source>
</evidence>
<dbReference type="AlphaFoldDB" id="A0ABD3Q5L8"/>
<keyword evidence="1" id="KW-0812">Transmembrane</keyword>